<dbReference type="SUPFAM" id="SSF53807">
    <property type="entry name" value="Helical backbone' metal receptor"/>
    <property type="match status" value="1"/>
</dbReference>
<dbReference type="PANTHER" id="PTHR30532:SF24">
    <property type="entry name" value="FERRIC ENTEROBACTIN-BINDING PERIPLASMIC PROTEIN FEPB"/>
    <property type="match status" value="1"/>
</dbReference>
<dbReference type="PANTHER" id="PTHR30532">
    <property type="entry name" value="IRON III DICITRATE-BINDING PERIPLASMIC PROTEIN"/>
    <property type="match status" value="1"/>
</dbReference>
<dbReference type="InterPro" id="IPR051313">
    <property type="entry name" value="Bact_iron-sidero_bind"/>
</dbReference>
<accession>A0A0M2HP21</accession>
<reference evidence="7 8" key="1">
    <citation type="submission" date="2015-02" db="EMBL/GenBank/DDBJ databases">
        <title>Draft genome sequences of ten Microbacterium spp. with emphasis on heavy metal contaminated environments.</title>
        <authorList>
            <person name="Corretto E."/>
        </authorList>
    </citation>
    <scope>NUCLEOTIDE SEQUENCE [LARGE SCALE GENOMIC DNA]</scope>
    <source>
        <strain evidence="7 8">SA35</strain>
    </source>
</reference>
<dbReference type="RefSeq" id="WP_045256844.1">
    <property type="nucleotide sequence ID" value="NZ_JYJB01000007.1"/>
</dbReference>
<gene>
    <name evidence="7" type="primary">yhfQ</name>
    <name evidence="7" type="ORF">RS84_01212</name>
</gene>
<comment type="similarity">
    <text evidence="2">Belongs to the bacterial solute-binding protein 8 family.</text>
</comment>
<dbReference type="EMBL" id="JYJB01000007">
    <property type="protein sequence ID" value="KJL48451.1"/>
    <property type="molecule type" value="Genomic_DNA"/>
</dbReference>
<dbReference type="OrthoDB" id="1846031at2"/>
<keyword evidence="7" id="KW-0449">Lipoprotein</keyword>
<dbReference type="GO" id="GO:0030288">
    <property type="term" value="C:outer membrane-bounded periplasmic space"/>
    <property type="evidence" value="ECO:0007669"/>
    <property type="project" value="TreeGrafter"/>
</dbReference>
<dbReference type="Gene3D" id="3.40.50.1980">
    <property type="entry name" value="Nitrogenase molybdenum iron protein domain"/>
    <property type="match status" value="2"/>
</dbReference>
<evidence type="ECO:0000259" key="6">
    <source>
        <dbReference type="PROSITE" id="PS50983"/>
    </source>
</evidence>
<evidence type="ECO:0000256" key="4">
    <source>
        <dbReference type="ARBA" id="ARBA00022729"/>
    </source>
</evidence>
<dbReference type="InterPro" id="IPR002491">
    <property type="entry name" value="ABC_transptr_periplasmic_BD"/>
</dbReference>
<dbReference type="AlphaFoldDB" id="A0A0M2HP21"/>
<keyword evidence="8" id="KW-1185">Reference proteome</keyword>
<evidence type="ECO:0000256" key="1">
    <source>
        <dbReference type="ARBA" id="ARBA00004196"/>
    </source>
</evidence>
<evidence type="ECO:0000313" key="7">
    <source>
        <dbReference type="EMBL" id="KJL48451.1"/>
    </source>
</evidence>
<dbReference type="PATRIC" id="fig|273678.4.peg.1208"/>
<keyword evidence="4 5" id="KW-0732">Signal</keyword>
<dbReference type="GO" id="GO:1901678">
    <property type="term" value="P:iron coordination entity transport"/>
    <property type="evidence" value="ECO:0007669"/>
    <property type="project" value="UniProtKB-ARBA"/>
</dbReference>
<proteinExistence type="inferred from homology"/>
<feature type="signal peptide" evidence="5">
    <location>
        <begin position="1"/>
        <end position="23"/>
    </location>
</feature>
<comment type="subcellular location">
    <subcellularLocation>
        <location evidence="1">Cell envelope</location>
    </subcellularLocation>
</comment>
<evidence type="ECO:0000256" key="3">
    <source>
        <dbReference type="ARBA" id="ARBA00022448"/>
    </source>
</evidence>
<dbReference type="PROSITE" id="PS50983">
    <property type="entry name" value="FE_B12_PBP"/>
    <property type="match status" value="1"/>
</dbReference>
<evidence type="ECO:0000256" key="5">
    <source>
        <dbReference type="SAM" id="SignalP"/>
    </source>
</evidence>
<dbReference type="Pfam" id="PF01497">
    <property type="entry name" value="Peripla_BP_2"/>
    <property type="match status" value="1"/>
</dbReference>
<sequence length="345" mass="35280">MRISRVLAAGAAAALALSLTACATSSDGSSTAGDTAGDSAEGGFPVTVEHAFGETTIAEKPTRVTTIGWGNQDVALALGYAPVGVDDQTWSMDGSDGLGVYDWTLDGYAALDAEKPVVFATADGTDFEAIADTQPDIILAGYSGLTEEDYATLSEIAPTIAFPADSAAWLTPWRDVIRIDSAGLGKADEGEELVASLDEQIAAATADSAFAGKTAAFFYMSAADLSTISIYGEGDSRTAFLGDLGFDIPEVAKGADTFYADITAENADQLADVDVIVAYGEGDELLAALRADPLWSTLDAVKNGAVVTVGSGDALSGAVTPTALSIPWMLDEYVGLLNVAAAAAK</sequence>
<dbReference type="PROSITE" id="PS51257">
    <property type="entry name" value="PROKAR_LIPOPROTEIN"/>
    <property type="match status" value="1"/>
</dbReference>
<protein>
    <submittedName>
        <fullName evidence="7">Putative ABC transporter substrate-binding lipoprotein YhfQ</fullName>
    </submittedName>
</protein>
<evidence type="ECO:0000256" key="2">
    <source>
        <dbReference type="ARBA" id="ARBA00008814"/>
    </source>
</evidence>
<keyword evidence="3" id="KW-0813">Transport</keyword>
<evidence type="ECO:0000313" key="8">
    <source>
        <dbReference type="Proteomes" id="UP000033900"/>
    </source>
</evidence>
<dbReference type="Proteomes" id="UP000033900">
    <property type="component" value="Unassembled WGS sequence"/>
</dbReference>
<comment type="caution">
    <text evidence="7">The sequence shown here is derived from an EMBL/GenBank/DDBJ whole genome shotgun (WGS) entry which is preliminary data.</text>
</comment>
<organism evidence="7 8">
    <name type="scientific">Microbacterium hydrocarbonoxydans</name>
    <dbReference type="NCBI Taxonomy" id="273678"/>
    <lineage>
        <taxon>Bacteria</taxon>
        <taxon>Bacillati</taxon>
        <taxon>Actinomycetota</taxon>
        <taxon>Actinomycetes</taxon>
        <taxon>Micrococcales</taxon>
        <taxon>Microbacteriaceae</taxon>
        <taxon>Microbacterium</taxon>
    </lineage>
</organism>
<feature type="domain" description="Fe/B12 periplasmic-binding" evidence="6">
    <location>
        <begin position="63"/>
        <end position="341"/>
    </location>
</feature>
<dbReference type="STRING" id="273678.RS84_01212"/>
<feature type="chain" id="PRO_5005634169" evidence="5">
    <location>
        <begin position="24"/>
        <end position="345"/>
    </location>
</feature>
<name>A0A0M2HP21_9MICO</name>